<keyword evidence="3" id="KW-0813">Transport</keyword>
<keyword evidence="9" id="KW-1185">Reference proteome</keyword>
<comment type="subcellular location">
    <subcellularLocation>
        <location evidence="1">Membrane</location>
        <topology evidence="1">Multi-pass membrane protein</topology>
    </subcellularLocation>
</comment>
<dbReference type="InterPro" id="IPR039309">
    <property type="entry name" value="BT1"/>
</dbReference>
<comment type="similarity">
    <text evidence="2">Belongs to the major facilitator superfamily. Folate-biopterin transporter (TC 2.A.71) family.</text>
</comment>
<evidence type="ECO:0000256" key="4">
    <source>
        <dbReference type="ARBA" id="ARBA00022692"/>
    </source>
</evidence>
<dbReference type="PANTHER" id="PTHR31585:SF5">
    <property type="entry name" value="RNA-BINDING S4 DOMAIN-CONTAINING PROTEIN"/>
    <property type="match status" value="1"/>
</dbReference>
<feature type="transmembrane region" description="Helical" evidence="7">
    <location>
        <begin position="351"/>
        <end position="371"/>
    </location>
</feature>
<dbReference type="Gene3D" id="1.20.1250.20">
    <property type="entry name" value="MFS general substrate transporter like domains"/>
    <property type="match status" value="1"/>
</dbReference>
<dbReference type="PANTHER" id="PTHR31585">
    <property type="entry name" value="FOLATE-BIOPTERIN TRANSPORTER 1, CHLOROPLASTIC"/>
    <property type="match status" value="1"/>
</dbReference>
<feature type="transmembrane region" description="Helical" evidence="7">
    <location>
        <begin position="264"/>
        <end position="286"/>
    </location>
</feature>
<proteinExistence type="inferred from homology"/>
<keyword evidence="4 7" id="KW-0812">Transmembrane</keyword>
<protein>
    <submittedName>
        <fullName evidence="8">Folate-biopterin transporter</fullName>
    </submittedName>
</protein>
<feature type="transmembrane region" description="Helical" evidence="7">
    <location>
        <begin position="237"/>
        <end position="258"/>
    </location>
</feature>
<feature type="transmembrane region" description="Helical" evidence="7">
    <location>
        <begin position="133"/>
        <end position="151"/>
    </location>
</feature>
<evidence type="ECO:0000256" key="2">
    <source>
        <dbReference type="ARBA" id="ARBA00007015"/>
    </source>
</evidence>
<dbReference type="Pfam" id="PF03092">
    <property type="entry name" value="BT1"/>
    <property type="match status" value="2"/>
</dbReference>
<feature type="transmembrane region" description="Helical" evidence="7">
    <location>
        <begin position="195"/>
        <end position="216"/>
    </location>
</feature>
<dbReference type="PROSITE" id="PS51257">
    <property type="entry name" value="PROKAR_LIPOPROTEIN"/>
    <property type="match status" value="1"/>
</dbReference>
<dbReference type="Proteomes" id="UP001153069">
    <property type="component" value="Unassembled WGS sequence"/>
</dbReference>
<feature type="transmembrane region" description="Helical" evidence="7">
    <location>
        <begin position="526"/>
        <end position="548"/>
    </location>
</feature>
<organism evidence="8 9">
    <name type="scientific">Seminavis robusta</name>
    <dbReference type="NCBI Taxonomy" id="568900"/>
    <lineage>
        <taxon>Eukaryota</taxon>
        <taxon>Sar</taxon>
        <taxon>Stramenopiles</taxon>
        <taxon>Ochrophyta</taxon>
        <taxon>Bacillariophyta</taxon>
        <taxon>Bacillariophyceae</taxon>
        <taxon>Bacillariophycidae</taxon>
        <taxon>Naviculales</taxon>
        <taxon>Naviculaceae</taxon>
        <taxon>Seminavis</taxon>
    </lineage>
</organism>
<keyword evidence="5 7" id="KW-1133">Transmembrane helix</keyword>
<evidence type="ECO:0000256" key="1">
    <source>
        <dbReference type="ARBA" id="ARBA00004141"/>
    </source>
</evidence>
<gene>
    <name evidence="8" type="ORF">SEMRO_1997_G310080.1</name>
</gene>
<name>A0A9N8HWL4_9STRA</name>
<evidence type="ECO:0000256" key="6">
    <source>
        <dbReference type="ARBA" id="ARBA00023136"/>
    </source>
</evidence>
<keyword evidence="6 7" id="KW-0472">Membrane</keyword>
<dbReference type="AlphaFoldDB" id="A0A9N8HWL4"/>
<evidence type="ECO:0000256" key="3">
    <source>
        <dbReference type="ARBA" id="ARBA00022448"/>
    </source>
</evidence>
<reference evidence="8" key="1">
    <citation type="submission" date="2020-06" db="EMBL/GenBank/DDBJ databases">
        <authorList>
            <consortium name="Plant Systems Biology data submission"/>
        </authorList>
    </citation>
    <scope>NUCLEOTIDE SEQUENCE</scope>
    <source>
        <strain evidence="8">D6</strain>
    </source>
</reference>
<dbReference type="GO" id="GO:0016020">
    <property type="term" value="C:membrane"/>
    <property type="evidence" value="ECO:0007669"/>
    <property type="project" value="UniProtKB-SubCell"/>
</dbReference>
<evidence type="ECO:0000313" key="9">
    <source>
        <dbReference type="Proteomes" id="UP001153069"/>
    </source>
</evidence>
<dbReference type="SUPFAM" id="SSF103473">
    <property type="entry name" value="MFS general substrate transporter"/>
    <property type="match status" value="1"/>
</dbReference>
<dbReference type="InterPro" id="IPR036259">
    <property type="entry name" value="MFS_trans_sf"/>
</dbReference>
<evidence type="ECO:0000313" key="8">
    <source>
        <dbReference type="EMBL" id="CAB9527440.1"/>
    </source>
</evidence>
<comment type="caution">
    <text evidence="8">The sequence shown here is derived from an EMBL/GenBank/DDBJ whole genome shotgun (WGS) entry which is preliminary data.</text>
</comment>
<dbReference type="EMBL" id="CAICTM010001995">
    <property type="protein sequence ID" value="CAB9527440.1"/>
    <property type="molecule type" value="Genomic_DNA"/>
</dbReference>
<dbReference type="OrthoDB" id="41513at2759"/>
<evidence type="ECO:0000256" key="5">
    <source>
        <dbReference type="ARBA" id="ARBA00022989"/>
    </source>
</evidence>
<feature type="transmembrane region" description="Helical" evidence="7">
    <location>
        <begin position="377"/>
        <end position="398"/>
    </location>
</feature>
<evidence type="ECO:0000256" key="7">
    <source>
        <dbReference type="SAM" id="Phobius"/>
    </source>
</evidence>
<accession>A0A9N8HWL4</accession>
<feature type="transmembrane region" description="Helical" evidence="7">
    <location>
        <begin position="484"/>
        <end position="506"/>
    </location>
</feature>
<sequence length="563" mass="61563">MPVAVAKYAPVVAEEEEDAIELPPLNGTTTACSGDDEDDYHDKCDGGLFSDNNIHKSLLLYRRGNVAVPLNYFLVGMVQGFAYPLMNVYPLALGASEAQQTTLLTLKGLPSCFKILFGMLSDHVPLYGLRRKPYLYIGWSFSSLSLIPLLLCSDLTLLSNTNDDQDLVDTTTNTTTTTTTSSASHWTVPANAPSMALLCACFFSWACGVWMADVMGDALVAERAKHEAVVHRGNTQALCYILRGLGFVLVAPLSSVLYSSYSNGAWIIVAATTVVPLFHVPAIIMLQEIPPTVLLPAHEQLQALWNTACSPAVWQPMGFIFLYLSCFVTNSAWKQFLETCLHFTPNQLNALMILVGIMAFGGIVLYKVVFYKTSWRTLYIISIAANGVFSALQLLLIYDKTFGLPPFVFALGDEAAKDFILGVQYLPMVTMMVHLVPAGIEGASYALFTTTWNVASSLADSISTMLLGIWDVSKETLAQGDWSGLVRLGILTTVLQTLPLVAVGLLPHSVDDLQQEQQRRTTDPNYYHRGAGMTYLLVVALALAWTIFVDVMNIVSPGWMGES</sequence>